<dbReference type="InterPro" id="IPR007324">
    <property type="entry name" value="Sugar-bd_dom_put"/>
</dbReference>
<keyword evidence="8" id="KW-1185">Reference proteome</keyword>
<evidence type="ECO:0000313" key="7">
    <source>
        <dbReference type="EMBL" id="GHD19230.1"/>
    </source>
</evidence>
<evidence type="ECO:0000256" key="3">
    <source>
        <dbReference type="ARBA" id="ARBA00023125"/>
    </source>
</evidence>
<feature type="domain" description="Sugar-binding" evidence="6">
    <location>
        <begin position="75"/>
        <end position="328"/>
    </location>
</feature>
<evidence type="ECO:0000259" key="6">
    <source>
        <dbReference type="Pfam" id="PF04198"/>
    </source>
</evidence>
<dbReference type="InterPro" id="IPR036388">
    <property type="entry name" value="WH-like_DNA-bd_sf"/>
</dbReference>
<dbReference type="Gene3D" id="1.10.10.10">
    <property type="entry name" value="Winged helix-like DNA-binding domain superfamily/Winged helix DNA-binding domain"/>
    <property type="match status" value="1"/>
</dbReference>
<dbReference type="EMBL" id="BMXL01000003">
    <property type="protein sequence ID" value="GHD19230.1"/>
    <property type="molecule type" value="Genomic_DNA"/>
</dbReference>
<comment type="similarity">
    <text evidence="1">Belongs to the SorC transcriptional regulatory family.</text>
</comment>
<dbReference type="Pfam" id="PF04198">
    <property type="entry name" value="Sugar-bind"/>
    <property type="match status" value="1"/>
</dbReference>
<dbReference type="PANTHER" id="PTHR34294:SF1">
    <property type="entry name" value="TRANSCRIPTIONAL REGULATOR LSRR"/>
    <property type="match status" value="1"/>
</dbReference>
<dbReference type="SUPFAM" id="SSF100950">
    <property type="entry name" value="NagB/RpiA/CoA transferase-like"/>
    <property type="match status" value="1"/>
</dbReference>
<keyword evidence="2" id="KW-0805">Transcription regulation</keyword>
<evidence type="ECO:0000256" key="1">
    <source>
        <dbReference type="ARBA" id="ARBA00010466"/>
    </source>
</evidence>
<reference evidence="7 8" key="1">
    <citation type="journal article" date="2014" name="Int. J. Syst. Evol. Microbiol.">
        <title>Complete genome sequence of Corynebacterium casei LMG S-19264T (=DSM 44701T), isolated from a smear-ripened cheese.</title>
        <authorList>
            <consortium name="US DOE Joint Genome Institute (JGI-PGF)"/>
            <person name="Walter F."/>
            <person name="Albersmeier A."/>
            <person name="Kalinowski J."/>
            <person name="Ruckert C."/>
        </authorList>
    </citation>
    <scope>NUCLEOTIDE SEQUENCE [LARGE SCALE GENOMIC DNA]</scope>
    <source>
        <strain evidence="7 8">KCTC 19473</strain>
    </source>
</reference>
<feature type="compositionally biased region" description="Acidic residues" evidence="5">
    <location>
        <begin position="328"/>
        <end position="339"/>
    </location>
</feature>
<dbReference type="PANTHER" id="PTHR34294">
    <property type="entry name" value="TRANSCRIPTIONAL REGULATOR-RELATED"/>
    <property type="match status" value="1"/>
</dbReference>
<dbReference type="Gene3D" id="3.40.50.1360">
    <property type="match status" value="1"/>
</dbReference>
<comment type="caution">
    <text evidence="7">The sequence shown here is derived from an EMBL/GenBank/DDBJ whole genome shotgun (WGS) entry which is preliminary data.</text>
</comment>
<evidence type="ECO:0000256" key="5">
    <source>
        <dbReference type="SAM" id="MobiDB-lite"/>
    </source>
</evidence>
<feature type="region of interest" description="Disordered" evidence="5">
    <location>
        <begin position="327"/>
        <end position="352"/>
    </location>
</feature>
<organism evidence="7 8">
    <name type="scientific">Nocardiopsis kunsanensis</name>
    <dbReference type="NCBI Taxonomy" id="141693"/>
    <lineage>
        <taxon>Bacteria</taxon>
        <taxon>Bacillati</taxon>
        <taxon>Actinomycetota</taxon>
        <taxon>Actinomycetes</taxon>
        <taxon>Streptosporangiales</taxon>
        <taxon>Nocardiopsidaceae</taxon>
        <taxon>Nocardiopsis</taxon>
    </lineage>
</organism>
<evidence type="ECO:0000256" key="4">
    <source>
        <dbReference type="ARBA" id="ARBA00023163"/>
    </source>
</evidence>
<dbReference type="GO" id="GO:0003677">
    <property type="term" value="F:DNA binding"/>
    <property type="evidence" value="ECO:0007669"/>
    <property type="project" value="UniProtKB-KW"/>
</dbReference>
<protein>
    <submittedName>
        <fullName evidence="7">Transcriptional regulator</fullName>
    </submittedName>
</protein>
<keyword evidence="3" id="KW-0238">DNA-binding</keyword>
<gene>
    <name evidence="7" type="ORF">GCM10007147_10240</name>
</gene>
<evidence type="ECO:0000256" key="2">
    <source>
        <dbReference type="ARBA" id="ARBA00023015"/>
    </source>
</evidence>
<proteinExistence type="inferred from homology"/>
<accession>A0A918X9P7</accession>
<evidence type="ECO:0000313" key="8">
    <source>
        <dbReference type="Proteomes" id="UP000654947"/>
    </source>
</evidence>
<dbReference type="AlphaFoldDB" id="A0A918X9P7"/>
<name>A0A918X9P7_9ACTN</name>
<dbReference type="Proteomes" id="UP000654947">
    <property type="component" value="Unassembled WGS sequence"/>
</dbReference>
<dbReference type="GO" id="GO:0030246">
    <property type="term" value="F:carbohydrate binding"/>
    <property type="evidence" value="ECO:0007669"/>
    <property type="project" value="InterPro"/>
</dbReference>
<dbReference type="InterPro" id="IPR037171">
    <property type="entry name" value="NagB/RpiA_transferase-like"/>
</dbReference>
<sequence length="352" mass="36991">MQTGTQGPEAAPLGPAEMLRLAAVARRFYLDGRSKVEIAEEFGISRFKIARDLDTARERGIVHIDIRLPARLDGQLSEELRTAYGLRRAVVVDTPAGADGVSDPEETRRALGSAAARLLAEIVRSGEVLGLAWSRALQVMGSDLVDLPECTVVQLNGVLSEHAGAGGSVETVRRAAALSGGPAYPIYAPLILPDAATAATLRSDPGIASAFAHYDRLTTAVVAIGGWDERNSTVYQALDPEARERYTGLGVRAEMSAQLFDGAGNQIHSDLAERIISVRAEQLRRVPEVVAVAGAGDRAKARAVSAALRSGLVSTLVTDSEAARVLLAEEDTGDADTGDADTGRAEAGSEDS</sequence>
<keyword evidence="4" id="KW-0804">Transcription</keyword>
<dbReference type="InterPro" id="IPR051054">
    <property type="entry name" value="SorC_transcr_regulators"/>
</dbReference>